<dbReference type="EMBL" id="JAEVLS010000004">
    <property type="protein sequence ID" value="MBM0106583.1"/>
    <property type="molecule type" value="Genomic_DNA"/>
</dbReference>
<evidence type="ECO:0000259" key="3">
    <source>
        <dbReference type="Pfam" id="PF16220"/>
    </source>
</evidence>
<evidence type="ECO:0000313" key="5">
    <source>
        <dbReference type="Proteomes" id="UP000661077"/>
    </source>
</evidence>
<dbReference type="InterPro" id="IPR032623">
    <property type="entry name" value="FecR_N"/>
</dbReference>
<dbReference type="PANTHER" id="PTHR30273:SF2">
    <property type="entry name" value="PROTEIN FECR"/>
    <property type="match status" value="1"/>
</dbReference>
<accession>A0ABS1X020</accession>
<sequence>MSKRMSADFNQQIYEEACDWFVDMRMGDVDAAGKQRFDAWVRKSPEHLRAYLEVSEVWDDAPLVDASRQSSSADLVERARKASADVISLTSTGATAVRSRPAARSRLQLAAAASVAFIAIAVGSFIGYERWREPTYTTEIGEQRSLVLADGSRVQLNSRTRLKVRFTERARNIELLEGQALFNVAKNPQRPFVVTSGDFSVRAVGTVFDVDRKQSATTVTVLEGRVAVSSLAGTSPEISPVSAIQVAPPEIFVDAGEQLRTDDSSSFQPAPANIAAATAWTRGSLVLSGSRLADVVEEFNRHNARQLVIGDPSLAEMRISGVYASTDPTLLLQFLREQPALRIEESEATVVIALR</sequence>
<protein>
    <submittedName>
        <fullName evidence="4">FecR domain-containing protein</fullName>
    </submittedName>
</protein>
<dbReference type="PANTHER" id="PTHR30273">
    <property type="entry name" value="PERIPLASMIC SIGNAL SENSOR AND SIGMA FACTOR ACTIVATOR FECR-RELATED"/>
    <property type="match status" value="1"/>
</dbReference>
<dbReference type="InterPro" id="IPR006860">
    <property type="entry name" value="FecR"/>
</dbReference>
<feature type="domain" description="FecR protein" evidence="2">
    <location>
        <begin position="135"/>
        <end position="226"/>
    </location>
</feature>
<name>A0ABS1X020_9GAMM</name>
<dbReference type="Pfam" id="PF04773">
    <property type="entry name" value="FecR"/>
    <property type="match status" value="1"/>
</dbReference>
<reference evidence="4 5" key="1">
    <citation type="journal article" date="2021" name="Int. J. Syst. Evol. Microbiol.">
        <title>Steroidobacter gossypii sp. nov., isolated from soil of cotton cropping field.</title>
        <authorList>
            <person name="Huang R."/>
            <person name="Yang S."/>
            <person name="Zhen C."/>
            <person name="Liu W."/>
        </authorList>
    </citation>
    <scope>NUCLEOTIDE SEQUENCE [LARGE SCALE GENOMIC DNA]</scope>
    <source>
        <strain evidence="4 5">S1-65</strain>
    </source>
</reference>
<evidence type="ECO:0000259" key="2">
    <source>
        <dbReference type="Pfam" id="PF04773"/>
    </source>
</evidence>
<comment type="caution">
    <text evidence="4">The sequence shown here is derived from an EMBL/GenBank/DDBJ whole genome shotgun (WGS) entry which is preliminary data.</text>
</comment>
<keyword evidence="1" id="KW-0812">Transmembrane</keyword>
<dbReference type="PIRSF" id="PIRSF018266">
    <property type="entry name" value="FecR"/>
    <property type="match status" value="1"/>
</dbReference>
<organism evidence="4 5">
    <name type="scientific">Steroidobacter gossypii</name>
    <dbReference type="NCBI Taxonomy" id="2805490"/>
    <lineage>
        <taxon>Bacteria</taxon>
        <taxon>Pseudomonadati</taxon>
        <taxon>Pseudomonadota</taxon>
        <taxon>Gammaproteobacteria</taxon>
        <taxon>Steroidobacterales</taxon>
        <taxon>Steroidobacteraceae</taxon>
        <taxon>Steroidobacter</taxon>
    </lineage>
</organism>
<proteinExistence type="predicted"/>
<keyword evidence="5" id="KW-1185">Reference proteome</keyword>
<feature type="transmembrane region" description="Helical" evidence="1">
    <location>
        <begin position="107"/>
        <end position="128"/>
    </location>
</feature>
<keyword evidence="1" id="KW-0472">Membrane</keyword>
<dbReference type="Pfam" id="PF16220">
    <property type="entry name" value="DUF4880"/>
    <property type="match status" value="1"/>
</dbReference>
<evidence type="ECO:0000256" key="1">
    <source>
        <dbReference type="SAM" id="Phobius"/>
    </source>
</evidence>
<gene>
    <name evidence="4" type="ORF">JM946_17780</name>
</gene>
<evidence type="ECO:0000313" key="4">
    <source>
        <dbReference type="EMBL" id="MBM0106583.1"/>
    </source>
</evidence>
<keyword evidence="1" id="KW-1133">Transmembrane helix</keyword>
<dbReference type="InterPro" id="IPR012373">
    <property type="entry name" value="Ferrdict_sens_TM"/>
</dbReference>
<dbReference type="Gene3D" id="2.60.120.1440">
    <property type="match status" value="1"/>
</dbReference>
<dbReference type="RefSeq" id="WP_218042954.1">
    <property type="nucleotide sequence ID" value="NZ_JAEVLS010000004.1"/>
</dbReference>
<feature type="domain" description="FecR N-terminal" evidence="3">
    <location>
        <begin position="15"/>
        <end position="55"/>
    </location>
</feature>
<dbReference type="Proteomes" id="UP000661077">
    <property type="component" value="Unassembled WGS sequence"/>
</dbReference>